<reference evidence="1 2" key="1">
    <citation type="submission" date="2019-06" db="EMBL/GenBank/DDBJ databases">
        <title>The draft genome of Rhizobium smilacinae PTYR-5.</title>
        <authorList>
            <person name="Liu L."/>
            <person name="Li L."/>
            <person name="Zhang X."/>
        </authorList>
    </citation>
    <scope>NUCLEOTIDE SEQUENCE [LARGE SCALE GENOMIC DNA]</scope>
    <source>
        <strain evidence="1 2">PTYR-5</strain>
    </source>
</reference>
<dbReference type="OrthoDB" id="8454744at2"/>
<proteinExistence type="predicted"/>
<protein>
    <submittedName>
        <fullName evidence="1">Uncharacterized protein</fullName>
    </submittedName>
</protein>
<dbReference type="EMBL" id="VDMN01000011">
    <property type="protein sequence ID" value="TNM59905.1"/>
    <property type="molecule type" value="Genomic_DNA"/>
</dbReference>
<dbReference type="RefSeq" id="WP_139679429.1">
    <property type="nucleotide sequence ID" value="NZ_VDMN01000011.1"/>
</dbReference>
<name>A0A5C4X8T9_9HYPH</name>
<organism evidence="1 2">
    <name type="scientific">Aliirhizobium smilacinae</name>
    <dbReference type="NCBI Taxonomy" id="1395944"/>
    <lineage>
        <taxon>Bacteria</taxon>
        <taxon>Pseudomonadati</taxon>
        <taxon>Pseudomonadota</taxon>
        <taxon>Alphaproteobacteria</taxon>
        <taxon>Hyphomicrobiales</taxon>
        <taxon>Rhizobiaceae</taxon>
        <taxon>Aliirhizobium</taxon>
    </lineage>
</organism>
<accession>A0A5C4X8T9</accession>
<evidence type="ECO:0000313" key="2">
    <source>
        <dbReference type="Proteomes" id="UP000311605"/>
    </source>
</evidence>
<gene>
    <name evidence="1" type="ORF">FHP24_27440</name>
</gene>
<comment type="caution">
    <text evidence="1">The sequence shown here is derived from an EMBL/GenBank/DDBJ whole genome shotgun (WGS) entry which is preliminary data.</text>
</comment>
<sequence length="82" mass="9338">MSSANSERFLRLYKLINATKSEASLQRLPDIENLANIALLQLVVDWEGIDPLKLSEMELASILRRKETFAQAHDDFTKGAQY</sequence>
<dbReference type="AlphaFoldDB" id="A0A5C4X8T9"/>
<keyword evidence="2" id="KW-1185">Reference proteome</keyword>
<evidence type="ECO:0000313" key="1">
    <source>
        <dbReference type="EMBL" id="TNM59905.1"/>
    </source>
</evidence>
<dbReference type="Proteomes" id="UP000311605">
    <property type="component" value="Unassembled WGS sequence"/>
</dbReference>